<evidence type="ECO:0008006" key="4">
    <source>
        <dbReference type="Google" id="ProtNLM"/>
    </source>
</evidence>
<protein>
    <recommendedName>
        <fullName evidence="4">Glycosyltransferase RgtA/B/C/D-like domain-containing protein</fullName>
    </recommendedName>
</protein>
<dbReference type="EMBL" id="MGHU01000057">
    <property type="protein sequence ID" value="OGM76312.1"/>
    <property type="molecule type" value="Genomic_DNA"/>
</dbReference>
<feature type="transmembrane region" description="Helical" evidence="1">
    <location>
        <begin position="334"/>
        <end position="357"/>
    </location>
</feature>
<feature type="transmembrane region" description="Helical" evidence="1">
    <location>
        <begin position="124"/>
        <end position="144"/>
    </location>
</feature>
<proteinExistence type="predicted"/>
<reference evidence="2 3" key="1">
    <citation type="journal article" date="2016" name="Nat. Commun.">
        <title>Thousands of microbial genomes shed light on interconnected biogeochemical processes in an aquifer system.</title>
        <authorList>
            <person name="Anantharaman K."/>
            <person name="Brown C.T."/>
            <person name="Hug L.A."/>
            <person name="Sharon I."/>
            <person name="Castelle C.J."/>
            <person name="Probst A.J."/>
            <person name="Thomas B.C."/>
            <person name="Singh A."/>
            <person name="Wilkins M.J."/>
            <person name="Karaoz U."/>
            <person name="Brodie E.L."/>
            <person name="Williams K.H."/>
            <person name="Hubbard S.S."/>
            <person name="Banfield J.F."/>
        </authorList>
    </citation>
    <scope>NUCLEOTIDE SEQUENCE [LARGE SCALE GENOMIC DNA]</scope>
</reference>
<sequence length="547" mass="62459">MSFLVVLIIVLGTVFQTLTVFRSGWWYDFGMGFWGPTGRDLVWHQALVEQLLKDVPPQNPGLAGITLTNYHYFYDLLVAITHKLTGISVLDLIYRIFPVIFSVLFGVGTYLLTQRLFKNKLATVFSLFFAYFAGSFGWIVEWIHFRKLGGESAFWMNQPVSMNLNPPFALSIVLLIFTALFFINWQEKKNLKRVILIIVLSILLFEVKVYAGLVVLGAMTALSVEAFLVKKDLSYFKLALPVFLFSIWFLISKGIANSSFVELKPLWFVHSALDAPDRIGWVRLASARVNYYLAGNWLKYLLSEILAVVIFIVGNMGMRIIGLLLALRIWRRRLLSLGEYCFIFWVSLFSFIVPFFFVQKGNPWNTIQFSYYFLYFSALFAGSALAGLSKKLPHATYYLLVLVILLLTPISSFTTFTFGLYKNPPAMLTQGEYKALEFLKGQPEGVVLTYPYNPGLRSKVKSNPYPLSVYTDTDYVVAFSGKAIYLGDVEQQKILQTDYSDRLGFQVGNKEIDYVYLPKIYGISFGEESGLTNIFDNEEVLIYSKRK</sequence>
<organism evidence="2 3">
    <name type="scientific">Candidatus Woesebacteria bacterium RIFOXYA1_FULL_43_9</name>
    <dbReference type="NCBI Taxonomy" id="1802534"/>
    <lineage>
        <taxon>Bacteria</taxon>
        <taxon>Candidatus Woeseibacteriota</taxon>
    </lineage>
</organism>
<evidence type="ECO:0000256" key="1">
    <source>
        <dbReference type="SAM" id="Phobius"/>
    </source>
</evidence>
<evidence type="ECO:0000313" key="2">
    <source>
        <dbReference type="EMBL" id="OGM76312.1"/>
    </source>
</evidence>
<accession>A0A1F8CJ71</accession>
<evidence type="ECO:0000313" key="3">
    <source>
        <dbReference type="Proteomes" id="UP000179241"/>
    </source>
</evidence>
<name>A0A1F8CJ71_9BACT</name>
<feature type="transmembrane region" description="Helical" evidence="1">
    <location>
        <begin position="305"/>
        <end position="327"/>
    </location>
</feature>
<comment type="caution">
    <text evidence="2">The sequence shown here is derived from an EMBL/GenBank/DDBJ whole genome shotgun (WGS) entry which is preliminary data.</text>
</comment>
<feature type="transmembrane region" description="Helical" evidence="1">
    <location>
        <begin position="92"/>
        <end position="112"/>
    </location>
</feature>
<feature type="transmembrane region" description="Helical" evidence="1">
    <location>
        <begin position="369"/>
        <end position="388"/>
    </location>
</feature>
<dbReference type="AlphaFoldDB" id="A0A1F8CJ71"/>
<dbReference type="Proteomes" id="UP000179241">
    <property type="component" value="Unassembled WGS sequence"/>
</dbReference>
<feature type="transmembrane region" description="Helical" evidence="1">
    <location>
        <begin position="190"/>
        <end position="205"/>
    </location>
</feature>
<keyword evidence="1" id="KW-0472">Membrane</keyword>
<keyword evidence="1" id="KW-1133">Transmembrane helix</keyword>
<feature type="transmembrane region" description="Helical" evidence="1">
    <location>
        <begin position="164"/>
        <end position="183"/>
    </location>
</feature>
<feature type="transmembrane region" description="Helical" evidence="1">
    <location>
        <begin position="395"/>
        <end position="421"/>
    </location>
</feature>
<gene>
    <name evidence="2" type="ORF">A2188_00325</name>
</gene>
<keyword evidence="1" id="KW-0812">Transmembrane</keyword>